<dbReference type="EMBL" id="JAACJL010000058">
    <property type="protein sequence ID" value="KAF4610649.1"/>
    <property type="molecule type" value="Genomic_DNA"/>
</dbReference>
<proteinExistence type="predicted"/>
<dbReference type="AlphaFoldDB" id="A0A8H4VJY4"/>
<name>A0A8H4VJY4_9AGAR</name>
<keyword evidence="2" id="KW-1185">Reference proteome</keyword>
<reference evidence="1 2" key="1">
    <citation type="submission" date="2019-12" db="EMBL/GenBank/DDBJ databases">
        <authorList>
            <person name="Floudas D."/>
            <person name="Bentzer J."/>
            <person name="Ahren D."/>
            <person name="Johansson T."/>
            <person name="Persson P."/>
            <person name="Tunlid A."/>
        </authorList>
    </citation>
    <scope>NUCLEOTIDE SEQUENCE [LARGE SCALE GENOMIC DNA]</scope>
    <source>
        <strain evidence="1 2">CBS 102.39</strain>
    </source>
</reference>
<protein>
    <recommendedName>
        <fullName evidence="3">Protein kinase domain-containing protein</fullName>
    </recommendedName>
</protein>
<evidence type="ECO:0000313" key="2">
    <source>
        <dbReference type="Proteomes" id="UP000521872"/>
    </source>
</evidence>
<evidence type="ECO:0000313" key="1">
    <source>
        <dbReference type="EMBL" id="KAF4610649.1"/>
    </source>
</evidence>
<dbReference type="Gene3D" id="1.10.510.10">
    <property type="entry name" value="Transferase(Phosphotransferase) domain 1"/>
    <property type="match status" value="1"/>
</dbReference>
<organism evidence="1 2">
    <name type="scientific">Agrocybe pediades</name>
    <dbReference type="NCBI Taxonomy" id="84607"/>
    <lineage>
        <taxon>Eukaryota</taxon>
        <taxon>Fungi</taxon>
        <taxon>Dikarya</taxon>
        <taxon>Basidiomycota</taxon>
        <taxon>Agaricomycotina</taxon>
        <taxon>Agaricomycetes</taxon>
        <taxon>Agaricomycetidae</taxon>
        <taxon>Agaricales</taxon>
        <taxon>Agaricineae</taxon>
        <taxon>Strophariaceae</taxon>
        <taxon>Agrocybe</taxon>
    </lineage>
</organism>
<gene>
    <name evidence="1" type="ORF">D9613_007165</name>
</gene>
<evidence type="ECO:0008006" key="3">
    <source>
        <dbReference type="Google" id="ProtNLM"/>
    </source>
</evidence>
<dbReference type="InterPro" id="IPR011009">
    <property type="entry name" value="Kinase-like_dom_sf"/>
</dbReference>
<dbReference type="SUPFAM" id="SSF56112">
    <property type="entry name" value="Protein kinase-like (PK-like)"/>
    <property type="match status" value="1"/>
</dbReference>
<dbReference type="Proteomes" id="UP000521872">
    <property type="component" value="Unassembled WGS sequence"/>
</dbReference>
<accession>A0A8H4VJY4</accession>
<sequence>MKGTILKIDFDYERGEKGDVDKRIAFWSSQNTIEWFEMHGYTLYTLGDKDSSGWTTVPTLTFAEAVCEGEYPYATYDGTPAPVTEFTDTVPLRAYEANGKVVFAQDDQNRHVAIKLVRLGSDEHRILQFLRDQPLDTLKENCVLPVLDILPIDGFCFVVMPRCLSQLAGLAFLHRHNIIHGDINGSNSLEDDFRESYFSLDYGLRTTRRYEGRTRYAIFDFDLSRQVPQEVNRRDY</sequence>
<comment type="caution">
    <text evidence="1">The sequence shown here is derived from an EMBL/GenBank/DDBJ whole genome shotgun (WGS) entry which is preliminary data.</text>
</comment>